<comment type="similarity">
    <text evidence="3">Belongs to the lipin family.</text>
</comment>
<feature type="compositionally biased region" description="Basic and acidic residues" evidence="6">
    <location>
        <begin position="248"/>
        <end position="258"/>
    </location>
</feature>
<dbReference type="GO" id="GO:0003713">
    <property type="term" value="F:transcription coactivator activity"/>
    <property type="evidence" value="ECO:0007669"/>
    <property type="project" value="TreeGrafter"/>
</dbReference>
<evidence type="ECO:0000313" key="9">
    <source>
        <dbReference type="Proteomes" id="UP000318571"/>
    </source>
</evidence>
<dbReference type="InterPro" id="IPR031703">
    <property type="entry name" value="Lipin_mid"/>
</dbReference>
<feature type="compositionally biased region" description="Low complexity" evidence="6">
    <location>
        <begin position="182"/>
        <end position="191"/>
    </location>
</feature>
<dbReference type="STRING" id="6832.A0A553P532"/>
<feature type="compositionally biased region" description="Acidic residues" evidence="6">
    <location>
        <begin position="1000"/>
        <end position="1017"/>
    </location>
</feature>
<feature type="compositionally biased region" description="Low complexity" evidence="6">
    <location>
        <begin position="136"/>
        <end position="150"/>
    </location>
</feature>
<dbReference type="PANTHER" id="PTHR12181:SF12">
    <property type="entry name" value="PHOSPHATIDATE PHOSPHATASE"/>
    <property type="match status" value="1"/>
</dbReference>
<dbReference type="Pfam" id="PF16876">
    <property type="entry name" value="Lipin_mid"/>
    <property type="match status" value="1"/>
</dbReference>
<comment type="catalytic activity">
    <reaction evidence="1">
        <text>a 1,2-diacyl-sn-glycero-3-phosphate + H2O = a 1,2-diacyl-sn-glycerol + phosphate</text>
        <dbReference type="Rhea" id="RHEA:27429"/>
        <dbReference type="ChEBI" id="CHEBI:15377"/>
        <dbReference type="ChEBI" id="CHEBI:17815"/>
        <dbReference type="ChEBI" id="CHEBI:43474"/>
        <dbReference type="ChEBI" id="CHEBI:58608"/>
        <dbReference type="EC" id="3.1.3.4"/>
    </reaction>
    <physiologicalReaction direction="left-to-right" evidence="1">
        <dbReference type="Rhea" id="RHEA:27430"/>
    </physiologicalReaction>
</comment>
<feature type="compositionally biased region" description="Basic and acidic residues" evidence="6">
    <location>
        <begin position="615"/>
        <end position="625"/>
    </location>
</feature>
<feature type="region of interest" description="Disordered" evidence="6">
    <location>
        <begin position="90"/>
        <end position="380"/>
    </location>
</feature>
<keyword evidence="5" id="KW-0378">Hydrolase</keyword>
<feature type="region of interest" description="Disordered" evidence="6">
    <location>
        <begin position="560"/>
        <end position="625"/>
    </location>
</feature>
<gene>
    <name evidence="8" type="ORF">TCAL_11186</name>
</gene>
<protein>
    <recommendedName>
        <fullName evidence="4">phosphatidate phosphatase</fullName>
        <ecNumber evidence="4">3.1.3.4</ecNumber>
    </recommendedName>
</protein>
<keyword evidence="9" id="KW-1185">Reference proteome</keyword>
<feature type="compositionally biased region" description="Basic and acidic residues" evidence="6">
    <location>
        <begin position="656"/>
        <end position="674"/>
    </location>
</feature>
<dbReference type="GO" id="GO:0009062">
    <property type="term" value="P:fatty acid catabolic process"/>
    <property type="evidence" value="ECO:0007669"/>
    <property type="project" value="TreeGrafter"/>
</dbReference>
<feature type="compositionally biased region" description="Polar residues" evidence="6">
    <location>
        <begin position="564"/>
        <end position="576"/>
    </location>
</feature>
<dbReference type="InterPro" id="IPR031315">
    <property type="entry name" value="LNS2/PITP"/>
</dbReference>
<feature type="domain" description="LNS2/PITP" evidence="7">
    <location>
        <begin position="728"/>
        <end position="884"/>
    </location>
</feature>
<dbReference type="Proteomes" id="UP000318571">
    <property type="component" value="Chromosome 7"/>
</dbReference>
<evidence type="ECO:0000256" key="6">
    <source>
        <dbReference type="SAM" id="MobiDB-lite"/>
    </source>
</evidence>
<dbReference type="AlphaFoldDB" id="A0A553P532"/>
<dbReference type="OMA" id="NFCTEHI"/>
<dbReference type="InterPro" id="IPR036412">
    <property type="entry name" value="HAD-like_sf"/>
</dbReference>
<dbReference type="EC" id="3.1.3.4" evidence="4"/>
<comment type="caution">
    <text evidence="8">The sequence shown here is derived from an EMBL/GenBank/DDBJ whole genome shotgun (WGS) entry which is preliminary data.</text>
</comment>
<evidence type="ECO:0000256" key="4">
    <source>
        <dbReference type="ARBA" id="ARBA00012638"/>
    </source>
</evidence>
<dbReference type="EMBL" id="VCGU01000008">
    <property type="protein sequence ID" value="TRY72740.1"/>
    <property type="molecule type" value="Genomic_DNA"/>
</dbReference>
<feature type="compositionally biased region" description="Polar residues" evidence="6">
    <location>
        <begin position="221"/>
        <end position="235"/>
    </location>
</feature>
<dbReference type="GO" id="GO:0045944">
    <property type="term" value="P:positive regulation of transcription by RNA polymerase II"/>
    <property type="evidence" value="ECO:0007669"/>
    <property type="project" value="TreeGrafter"/>
</dbReference>
<evidence type="ECO:0000259" key="7">
    <source>
        <dbReference type="SMART" id="SM00775"/>
    </source>
</evidence>
<dbReference type="GO" id="GO:0008195">
    <property type="term" value="F:phosphatidate phosphatase activity"/>
    <property type="evidence" value="ECO:0007669"/>
    <property type="project" value="UniProtKB-EC"/>
</dbReference>
<dbReference type="Pfam" id="PF08235">
    <property type="entry name" value="LNS2"/>
    <property type="match status" value="1"/>
</dbReference>
<feature type="region of interest" description="Disordered" evidence="6">
    <location>
        <begin position="648"/>
        <end position="674"/>
    </location>
</feature>
<feature type="compositionally biased region" description="Basic residues" evidence="6">
    <location>
        <begin position="151"/>
        <end position="165"/>
    </location>
</feature>
<evidence type="ECO:0000256" key="1">
    <source>
        <dbReference type="ARBA" id="ARBA00001180"/>
    </source>
</evidence>
<reference evidence="8 9" key="1">
    <citation type="journal article" date="2018" name="Nat. Ecol. Evol.">
        <title>Genomic signatures of mitonuclear coevolution across populations of Tigriopus californicus.</title>
        <authorList>
            <person name="Barreto F.S."/>
            <person name="Watson E.T."/>
            <person name="Lima T.G."/>
            <person name="Willett C.S."/>
            <person name="Edmands S."/>
            <person name="Li W."/>
            <person name="Burton R.S."/>
        </authorList>
    </citation>
    <scope>NUCLEOTIDE SEQUENCE [LARGE SCALE GENOMIC DNA]</scope>
    <source>
        <strain evidence="8 9">San Diego</strain>
    </source>
</reference>
<organism evidence="8 9">
    <name type="scientific">Tigriopus californicus</name>
    <name type="common">Marine copepod</name>
    <dbReference type="NCBI Taxonomy" id="6832"/>
    <lineage>
        <taxon>Eukaryota</taxon>
        <taxon>Metazoa</taxon>
        <taxon>Ecdysozoa</taxon>
        <taxon>Arthropoda</taxon>
        <taxon>Crustacea</taxon>
        <taxon>Multicrustacea</taxon>
        <taxon>Hexanauplia</taxon>
        <taxon>Copepoda</taxon>
        <taxon>Harpacticoida</taxon>
        <taxon>Harpacticidae</taxon>
        <taxon>Tigriopus</taxon>
    </lineage>
</organism>
<dbReference type="GO" id="GO:0019432">
    <property type="term" value="P:triglyceride biosynthetic process"/>
    <property type="evidence" value="ECO:0007669"/>
    <property type="project" value="TreeGrafter"/>
</dbReference>
<dbReference type="GO" id="GO:0005634">
    <property type="term" value="C:nucleus"/>
    <property type="evidence" value="ECO:0007669"/>
    <property type="project" value="TreeGrafter"/>
</dbReference>
<feature type="region of interest" description="Disordered" evidence="6">
    <location>
        <begin position="994"/>
        <end position="1017"/>
    </location>
</feature>
<feature type="compositionally biased region" description="Polar residues" evidence="6">
    <location>
        <begin position="287"/>
        <end position="301"/>
    </location>
</feature>
<dbReference type="PANTHER" id="PTHR12181">
    <property type="entry name" value="LIPIN"/>
    <property type="match status" value="1"/>
</dbReference>
<dbReference type="InterPro" id="IPR026058">
    <property type="entry name" value="LIPIN"/>
</dbReference>
<name>A0A553P532_TIGCA</name>
<evidence type="ECO:0000256" key="5">
    <source>
        <dbReference type="ARBA" id="ARBA00022801"/>
    </source>
</evidence>
<feature type="compositionally biased region" description="Basic and acidic residues" evidence="6">
    <location>
        <begin position="354"/>
        <end position="379"/>
    </location>
</feature>
<dbReference type="Pfam" id="PF04571">
    <property type="entry name" value="Lipin_N"/>
    <property type="match status" value="1"/>
</dbReference>
<evidence type="ECO:0000256" key="3">
    <source>
        <dbReference type="ARBA" id="ARBA00005476"/>
    </source>
</evidence>
<feature type="compositionally biased region" description="Acidic residues" evidence="6">
    <location>
        <begin position="204"/>
        <end position="220"/>
    </location>
</feature>
<dbReference type="InterPro" id="IPR007651">
    <property type="entry name" value="Lipin_N"/>
</dbReference>
<evidence type="ECO:0000313" key="8">
    <source>
        <dbReference type="EMBL" id="TRY72740.1"/>
    </source>
</evidence>
<sequence length="1119" mass="124794">MSFLTRNVIQPIAQWYSEINSATLTGAIDVLVVEQADGSLVSSPFHVRFGKLGVLKAREKIVDIEINEEPVDIHMKLDDAGAAFFVEDVSDSEEDEIPPELATSPIPDSDLLYSQAVKKSPETTPQPPASGKWKLQQQQQQQQQQPQVQQQRKKRKRRVNHRRGGSKSSLRDMGIVEREGSSESNSSVGSRGKNDNEGSSDIFQLEDNDNDGDLDDDDNETPTNSVKTSSSTPMHQTKPVIKPLSDIKPNKDLKHETSTGEQSFLESRLGGEAIESILETQEKIDKQQQSTPKVMKSTQYFSEPEMMSPEGSRPGTPVLSDTEYETKRQISEEQSWEWGKLPNTSSPSPSKGMIHKEHSDSKLDTRGQKGAQEEGDTRQRSWTFSFWKSKNESKRQTDGVYLDDLKGDDEEMMAIYLGRHASGLNQPEDDVESGNGPSLPMSPHSVEGAIGGGTAQLLFSRNLPDIAFSLCGGLEGPPKEGQAPFSNLIFEQSVLSFDDFVMRLRNKQDVFADPNLVVRIGEQYYTWQSACPMIMSAVLFGRTLPSDLVDYIRGSYQEIRTKESSPNSKSARTSSWWPFGRRMPNDEGTGESLAEKIAASMESTDARSEVTPTITEERGEESEKPDVGIEITPAVDLVAKDMPGMKITIPEDPLPEGERSLRGSSAEKSDTELSGRKYKKTLRLSSEALLKLNLRPGANEASFSVTTAYQGTSRCKCHIYKWKYTDKIVISDIDGTITKSDVLGHVLPIIGRDWAQNGVASLFSKIADNGYHIVYLSARAIGQATITKDYLASIRQGNIDLPDGPMFLNPTSLVNAFHREVIERKPEKFKIACLRDIQKLFPENRNPFYAGYGNRINDVFAYRTVGIPISRIFTINTRGELRHELSQTFQASYVSHCDEVDHYYPTMKRIQSLLAKKVKRSHKRIDEFLQVPPCTPISTSSIASGDLNDQSATVICFSRKYSSFDDTWSRPYERDLNPPNDVLDSAGETCIFDFDRSDSDTGDQLEEKEEAENEDVEDDLLDRFDSVSPDVNGNGGEDSESVYADAFSREASYDCQSSIVDHIFPPVRTFAVGGKDSPDTQTEFSSFVYWREPMADISAIHVDLLVLSNEPPKMAPKQK</sequence>
<dbReference type="InterPro" id="IPR013209">
    <property type="entry name" value="LNS2"/>
</dbReference>
<proteinExistence type="inferred from homology"/>
<dbReference type="SUPFAM" id="SSF56784">
    <property type="entry name" value="HAD-like"/>
    <property type="match status" value="1"/>
</dbReference>
<dbReference type="SMART" id="SM00775">
    <property type="entry name" value="LNS2"/>
    <property type="match status" value="1"/>
</dbReference>
<evidence type="ECO:0000256" key="2">
    <source>
        <dbReference type="ARBA" id="ARBA00001946"/>
    </source>
</evidence>
<dbReference type="GO" id="GO:0032869">
    <property type="term" value="P:cellular response to insulin stimulus"/>
    <property type="evidence" value="ECO:0007669"/>
    <property type="project" value="TreeGrafter"/>
</dbReference>
<comment type="cofactor">
    <cofactor evidence="2">
        <name>Mg(2+)</name>
        <dbReference type="ChEBI" id="CHEBI:18420"/>
    </cofactor>
</comment>
<accession>A0A553P532</accession>